<dbReference type="AlphaFoldDB" id="A0A4S4BZ86"/>
<protein>
    <submittedName>
        <fullName evidence="1">Uncharacterized protein</fullName>
    </submittedName>
</protein>
<name>A0A4S4BZ86_9BACI</name>
<keyword evidence="2" id="KW-1185">Reference proteome</keyword>
<accession>A0A4S4BZ86</accession>
<reference evidence="1 2" key="1">
    <citation type="submission" date="2019-04" db="EMBL/GenBank/DDBJ databases">
        <title>Bacillus sediminilitoris sp. nov., isolated from a tidal flat sediment on the East China Sea.</title>
        <authorList>
            <person name="Wei Y."/>
            <person name="Mao H."/>
            <person name="Fang J."/>
        </authorList>
    </citation>
    <scope>NUCLEOTIDE SEQUENCE [LARGE SCALE GENOMIC DNA]</scope>
    <source>
        <strain evidence="1 2">DSL-17</strain>
    </source>
</reference>
<evidence type="ECO:0000313" key="2">
    <source>
        <dbReference type="Proteomes" id="UP000310334"/>
    </source>
</evidence>
<sequence>MYNPNYSVSKELYWTKDARVGKITIAPESTPLRVGKKNLKGRRQLIVVNDASTYLFHSINPNFTLESGEYIFHSPGEVITYNLNPEDDLTIYAKTKEYPVRIRVFEVI</sequence>
<dbReference type="OrthoDB" id="1908560at2"/>
<gene>
    <name evidence="1" type="ORF">E6W99_10325</name>
</gene>
<comment type="caution">
    <text evidence="1">The sequence shown here is derived from an EMBL/GenBank/DDBJ whole genome shotgun (WGS) entry which is preliminary data.</text>
</comment>
<dbReference type="RefSeq" id="WP_136353524.1">
    <property type="nucleotide sequence ID" value="NZ_CP046266.1"/>
</dbReference>
<organism evidence="1 2">
    <name type="scientific">Metabacillus sediminilitoris</name>
    <dbReference type="NCBI Taxonomy" id="2567941"/>
    <lineage>
        <taxon>Bacteria</taxon>
        <taxon>Bacillati</taxon>
        <taxon>Bacillota</taxon>
        <taxon>Bacilli</taxon>
        <taxon>Bacillales</taxon>
        <taxon>Bacillaceae</taxon>
        <taxon>Metabacillus</taxon>
    </lineage>
</organism>
<dbReference type="EMBL" id="SSNT01000007">
    <property type="protein sequence ID" value="THF80065.1"/>
    <property type="molecule type" value="Genomic_DNA"/>
</dbReference>
<dbReference type="Proteomes" id="UP000310334">
    <property type="component" value="Unassembled WGS sequence"/>
</dbReference>
<proteinExistence type="predicted"/>
<evidence type="ECO:0000313" key="1">
    <source>
        <dbReference type="EMBL" id="THF80065.1"/>
    </source>
</evidence>